<dbReference type="GO" id="GO:0007200">
    <property type="term" value="P:phospholipase C-activating G protein-coupled receptor signaling pathway"/>
    <property type="evidence" value="ECO:0007669"/>
    <property type="project" value="InterPro"/>
</dbReference>
<evidence type="ECO:0000256" key="2">
    <source>
        <dbReference type="ARBA" id="ARBA00009280"/>
    </source>
</evidence>
<comment type="subcellular location">
    <subcellularLocation>
        <location evidence="1">Membrane</location>
    </subcellularLocation>
</comment>
<dbReference type="OMA" id="KAMPCEV"/>
<dbReference type="SMART" id="SM00046">
    <property type="entry name" value="DAGKc"/>
    <property type="match status" value="1"/>
</dbReference>
<evidence type="ECO:0000256" key="1">
    <source>
        <dbReference type="ARBA" id="ARBA00004370"/>
    </source>
</evidence>
<dbReference type="AlphaFoldDB" id="A0A151Z978"/>
<evidence type="ECO:0000256" key="3">
    <source>
        <dbReference type="ARBA" id="ARBA00022679"/>
    </source>
</evidence>
<dbReference type="GO" id="GO:0005524">
    <property type="term" value="F:ATP binding"/>
    <property type="evidence" value="ECO:0007669"/>
    <property type="project" value="UniProtKB-KW"/>
</dbReference>
<dbReference type="PANTHER" id="PTHR11255">
    <property type="entry name" value="DIACYLGLYCEROL KINASE"/>
    <property type="match status" value="1"/>
</dbReference>
<dbReference type="InterPro" id="IPR002219">
    <property type="entry name" value="PKC_DAG/PE"/>
</dbReference>
<dbReference type="Pfam" id="PF00781">
    <property type="entry name" value="DAGK_cat"/>
    <property type="match status" value="1"/>
</dbReference>
<dbReference type="PROSITE" id="PS50081">
    <property type="entry name" value="ZF_DAG_PE_2"/>
    <property type="match status" value="3"/>
</dbReference>
<evidence type="ECO:0000256" key="8">
    <source>
        <dbReference type="ARBA" id="ARBA00022777"/>
    </source>
</evidence>
<protein>
    <recommendedName>
        <fullName evidence="12">Diacylglycerol kinase</fullName>
        <shortName evidence="12">DAG kinase</shortName>
        <ecNumber evidence="12">2.7.1.107</ecNumber>
    </recommendedName>
</protein>
<keyword evidence="6 12" id="KW-0547">Nucleotide-binding</keyword>
<feature type="domain" description="Phorbol-ester/DAG-type" evidence="14">
    <location>
        <begin position="64"/>
        <end position="114"/>
    </location>
</feature>
<dbReference type="Gene3D" id="2.60.200.40">
    <property type="match status" value="1"/>
</dbReference>
<dbReference type="OrthoDB" id="242257at2759"/>
<feature type="domain" description="Phorbol-ester/DAG-type" evidence="14">
    <location>
        <begin position="3"/>
        <end position="53"/>
    </location>
</feature>
<dbReference type="EC" id="2.7.1.107" evidence="12"/>
<evidence type="ECO:0000256" key="4">
    <source>
        <dbReference type="ARBA" id="ARBA00022723"/>
    </source>
</evidence>
<dbReference type="PROSITE" id="PS50146">
    <property type="entry name" value="DAGK"/>
    <property type="match status" value="1"/>
</dbReference>
<dbReference type="InterPro" id="IPR046349">
    <property type="entry name" value="C1-like_sf"/>
</dbReference>
<keyword evidence="4" id="KW-0479">Metal-binding</keyword>
<dbReference type="SUPFAM" id="SSF111331">
    <property type="entry name" value="NAD kinase/diacylglycerol kinase-like"/>
    <property type="match status" value="1"/>
</dbReference>
<dbReference type="Pfam" id="PF00130">
    <property type="entry name" value="C1_1"/>
    <property type="match status" value="3"/>
</dbReference>
<evidence type="ECO:0000256" key="9">
    <source>
        <dbReference type="ARBA" id="ARBA00022833"/>
    </source>
</evidence>
<dbReference type="CDD" id="cd20804">
    <property type="entry name" value="C1_DGKtheta_typeV_rpt2"/>
    <property type="match status" value="1"/>
</dbReference>
<gene>
    <name evidence="16" type="ORF">DLAC_09118</name>
</gene>
<keyword evidence="8 12" id="KW-0418">Kinase</keyword>
<dbReference type="GO" id="GO:0016020">
    <property type="term" value="C:membrane"/>
    <property type="evidence" value="ECO:0007669"/>
    <property type="project" value="UniProtKB-SubCell"/>
</dbReference>
<dbReference type="PROSITE" id="PS00479">
    <property type="entry name" value="ZF_DAG_PE_1"/>
    <property type="match status" value="2"/>
</dbReference>
<dbReference type="SMART" id="SM00045">
    <property type="entry name" value="DAGKa"/>
    <property type="match status" value="1"/>
</dbReference>
<keyword evidence="10 12" id="KW-0067">ATP-binding</keyword>
<evidence type="ECO:0000259" key="15">
    <source>
        <dbReference type="PROSITE" id="PS50146"/>
    </source>
</evidence>
<evidence type="ECO:0000256" key="7">
    <source>
        <dbReference type="ARBA" id="ARBA00022771"/>
    </source>
</evidence>
<dbReference type="EMBL" id="LODT01000037">
    <property type="protein sequence ID" value="KYQ90492.1"/>
    <property type="molecule type" value="Genomic_DNA"/>
</dbReference>
<comment type="catalytic activity">
    <reaction evidence="12">
        <text>a 1,2-diacyl-sn-glycerol + ATP = a 1,2-diacyl-sn-glycero-3-phosphate + ADP + H(+)</text>
        <dbReference type="Rhea" id="RHEA:10272"/>
        <dbReference type="ChEBI" id="CHEBI:15378"/>
        <dbReference type="ChEBI" id="CHEBI:17815"/>
        <dbReference type="ChEBI" id="CHEBI:30616"/>
        <dbReference type="ChEBI" id="CHEBI:58608"/>
        <dbReference type="ChEBI" id="CHEBI:456216"/>
        <dbReference type="EC" id="2.7.1.107"/>
    </reaction>
</comment>
<dbReference type="InParanoid" id="A0A151Z978"/>
<dbReference type="GO" id="GO:0004143">
    <property type="term" value="F:ATP-dependent diacylglycerol kinase activity"/>
    <property type="evidence" value="ECO:0007669"/>
    <property type="project" value="UniProtKB-EC"/>
</dbReference>
<keyword evidence="9" id="KW-0862">Zinc</keyword>
<dbReference type="Pfam" id="PF00609">
    <property type="entry name" value="DAGK_acc"/>
    <property type="match status" value="1"/>
</dbReference>
<feature type="domain" description="DAGKc" evidence="15">
    <location>
        <begin position="239"/>
        <end position="380"/>
    </location>
</feature>
<dbReference type="CDD" id="cd20805">
    <property type="entry name" value="C1_DGK_rpt2"/>
    <property type="match status" value="1"/>
</dbReference>
<evidence type="ECO:0000313" key="17">
    <source>
        <dbReference type="Proteomes" id="UP000076078"/>
    </source>
</evidence>
<keyword evidence="11" id="KW-0472">Membrane</keyword>
<dbReference type="PANTHER" id="PTHR11255:SF54">
    <property type="entry name" value="DIACYLGLYCEROL KINASE THETA"/>
    <property type="match status" value="1"/>
</dbReference>
<keyword evidence="3 12" id="KW-0808">Transferase</keyword>
<dbReference type="PRINTS" id="PR00008">
    <property type="entry name" value="DAGPEDOMAIN"/>
</dbReference>
<dbReference type="InterPro" id="IPR017438">
    <property type="entry name" value="ATP-NAD_kinase_N"/>
</dbReference>
<comment type="similarity">
    <text evidence="2 12">Belongs to the eukaryotic diacylglycerol kinase family.</text>
</comment>
<dbReference type="Gene3D" id="3.40.50.10330">
    <property type="entry name" value="Probable inorganic polyphosphate/atp-NAD kinase, domain 1"/>
    <property type="match status" value="1"/>
</dbReference>
<dbReference type="InterPro" id="IPR001206">
    <property type="entry name" value="Diacylglycerol_kinase_cat_dom"/>
</dbReference>
<dbReference type="Proteomes" id="UP000076078">
    <property type="component" value="Unassembled WGS sequence"/>
</dbReference>
<dbReference type="InterPro" id="IPR037607">
    <property type="entry name" value="DGK"/>
</dbReference>
<evidence type="ECO:0000256" key="13">
    <source>
        <dbReference type="SAM" id="MobiDB-lite"/>
    </source>
</evidence>
<accession>A0A151Z978</accession>
<keyword evidence="17" id="KW-1185">Reference proteome</keyword>
<dbReference type="FunCoup" id="A0A151Z978">
    <property type="interactions" value="81"/>
</dbReference>
<evidence type="ECO:0000313" key="16">
    <source>
        <dbReference type="EMBL" id="KYQ90492.1"/>
    </source>
</evidence>
<keyword evidence="7" id="KW-0863">Zinc-finger</keyword>
<dbReference type="InterPro" id="IPR020454">
    <property type="entry name" value="DAG/PE-bd"/>
</dbReference>
<dbReference type="SUPFAM" id="SSF57889">
    <property type="entry name" value="Cysteine-rich domain"/>
    <property type="match status" value="3"/>
</dbReference>
<evidence type="ECO:0000256" key="11">
    <source>
        <dbReference type="ARBA" id="ARBA00023136"/>
    </source>
</evidence>
<dbReference type="InterPro" id="IPR016064">
    <property type="entry name" value="NAD/diacylglycerol_kinase_sf"/>
</dbReference>
<dbReference type="SMART" id="SM00109">
    <property type="entry name" value="C1"/>
    <property type="match status" value="3"/>
</dbReference>
<organism evidence="16 17">
    <name type="scientific">Tieghemostelium lacteum</name>
    <name type="common">Slime mold</name>
    <name type="synonym">Dictyostelium lacteum</name>
    <dbReference type="NCBI Taxonomy" id="361077"/>
    <lineage>
        <taxon>Eukaryota</taxon>
        <taxon>Amoebozoa</taxon>
        <taxon>Evosea</taxon>
        <taxon>Eumycetozoa</taxon>
        <taxon>Dictyostelia</taxon>
        <taxon>Dictyosteliales</taxon>
        <taxon>Raperosteliaceae</taxon>
        <taxon>Tieghemostelium</taxon>
    </lineage>
</organism>
<keyword evidence="5" id="KW-0677">Repeat</keyword>
<dbReference type="InterPro" id="IPR000756">
    <property type="entry name" value="Diacylglycerol_kin_accessory"/>
</dbReference>
<dbReference type="Gene3D" id="3.30.60.20">
    <property type="match status" value="3"/>
</dbReference>
<reference evidence="16 17" key="1">
    <citation type="submission" date="2015-12" db="EMBL/GenBank/DDBJ databases">
        <title>Dictyostelia acquired genes for synthesis and detection of signals that induce cell-type specialization by lateral gene transfer from prokaryotes.</title>
        <authorList>
            <person name="Gloeckner G."/>
            <person name="Schaap P."/>
        </authorList>
    </citation>
    <scope>NUCLEOTIDE SEQUENCE [LARGE SCALE GENOMIC DNA]</scope>
    <source>
        <strain evidence="16 17">TK</strain>
    </source>
</reference>
<comment type="caution">
    <text evidence="16">The sequence shown here is derived from an EMBL/GenBank/DDBJ whole genome shotgun (WGS) entry which is preliminary data.</text>
</comment>
<sequence>MSSHNWKLKSFNTITFCDHCGTLLWGICNQGYQCLDCNFSTHSKCAGHVKSECNQKKINIQEKPHTFHKTTKSIRKFCNHCRDTTFTISGDTFVCKDCKYIVHSHCKDQAPNNCRITYYVPPTTLDTLKSKRNSIGPINSQNSDENLKVYHHWVEGNLKENKKCIHCLETCEKSFSLAHYKCLWCSKHIHSACHSQHNPICDLGPLVDIIIPPTIVHLLEDQVKPDTNNIVRFKLVSPMPKKALFVFINPKSGGQMGDELLRKFSSILNPVQLIDLIRNGPDHGLNAIKNYLIEHPEDANKFRILVCGGDGTVGWILQAMKRLGLPSIPVGILALGTGNDLSRTFGWGPGYDGEKLPILLQEINDSRVVKLDTWTIKIENPLSPLNTDTNKTIEMNNYFSIGIDAQIALGFHLARNANPQLFTGRTVNKLWYSKIGLEFITKDVVKLHKILEIHIGENRLEIDKSIEGIIIMNLGSYAGGNDLWGKPKKSDHSFKKQYIDDEMLEIMGVTSLTHLGSCLSGIASPIRLAQGNNITIRLKKSDEVDSAYQIDGEPYPVESNECTFNLNFFKQVNMLSPRDSKTKSSITKFEHNIIDNNGHHHNKTISVSSTAQSTIATPLYHHHHHSDGSSSETQPMLSNLVIAENNGTGNSSTTPPTSSVNMNNNNNNNNNNYTTPPTSNVSSPLNQSQTHQSHHKVVMGGGIELNLIEDKSNTNEEVD</sequence>
<evidence type="ECO:0000259" key="14">
    <source>
        <dbReference type="PROSITE" id="PS50081"/>
    </source>
</evidence>
<feature type="compositionally biased region" description="Low complexity" evidence="13">
    <location>
        <begin position="645"/>
        <end position="684"/>
    </location>
</feature>
<evidence type="ECO:0000256" key="5">
    <source>
        <dbReference type="ARBA" id="ARBA00022737"/>
    </source>
</evidence>
<name>A0A151Z978_TIELA</name>
<dbReference type="GO" id="GO:0008270">
    <property type="term" value="F:zinc ion binding"/>
    <property type="evidence" value="ECO:0007669"/>
    <property type="project" value="UniProtKB-KW"/>
</dbReference>
<evidence type="ECO:0000256" key="12">
    <source>
        <dbReference type="RuleBase" id="RU361128"/>
    </source>
</evidence>
<dbReference type="STRING" id="361077.A0A151Z978"/>
<proteinExistence type="inferred from homology"/>
<evidence type="ECO:0000256" key="6">
    <source>
        <dbReference type="ARBA" id="ARBA00022741"/>
    </source>
</evidence>
<feature type="domain" description="Phorbol-ester/DAG-type" evidence="14">
    <location>
        <begin position="150"/>
        <end position="201"/>
    </location>
</feature>
<feature type="region of interest" description="Disordered" evidence="13">
    <location>
        <begin position="644"/>
        <end position="694"/>
    </location>
</feature>
<evidence type="ECO:0000256" key="10">
    <source>
        <dbReference type="ARBA" id="ARBA00022840"/>
    </source>
</evidence>